<dbReference type="InterPro" id="IPR036116">
    <property type="entry name" value="FN3_sf"/>
</dbReference>
<evidence type="ECO:0000256" key="12">
    <source>
        <dbReference type="SAM" id="SignalP"/>
    </source>
</evidence>
<comment type="caution">
    <text evidence="14">The sequence shown here is derived from an EMBL/GenBank/DDBJ whole genome shotgun (WGS) entry which is preliminary data.</text>
</comment>
<dbReference type="Pfam" id="PF25552">
    <property type="entry name" value="LIFR_D4"/>
    <property type="match status" value="1"/>
</dbReference>
<dbReference type="SUPFAM" id="SSF49265">
    <property type="entry name" value="Fibronectin type III"/>
    <property type="match status" value="3"/>
</dbReference>
<sequence>MSLFLLLTFLLLRLDNGGCNNEVTPTFTPHIIAIMKMLVDNEEHLIVNWSVSDVVYKAEVNITFQIQVSRTEVTNTIHTSNYTTVLTKNNTVLTWNWESEIPLECTSHFIRIRSNLNDTRWSDWSPWKANSGIDTSKETKAILFPKDRKIARNGSAVYFCCVAGKDERVTRMSVHNKNYSLIQISQRTQAIKVEYDLPVSYGNDIDCIATKTKADPSILFFINPPDVPNNLTCETRDMKEVVCTWRPWQEAMNSNPDTETIYSLYEGLLQKVGKCEKESCSFKVTPGQNVYNITVKAKNKVGKAAAHLNMDITHRVYPVDLSEVSKNGVGPRTVNLSWFLKANYSSLGLVCQTNITTDNGNQKLQNHSFEGGLDNHSYTVTVDGLHPYTNYTVSIHCASEHFWKWNSWSKAFSFITEQDAPSVGPDVWRQIKRSPQGRNVTLYWKYSNNSETNGPVLLYNITRTSQGGSTQVEPVVGVNWKEFSIDQNAHTITVRAVNSAGGSPTSILNIPADIGMAEENIEAKQINGNAEGFIITWQQDLEVTCGYTVEWCDQVGAKTCDLQWKKFPSHTNSAFITSATFTAGKRYTFNVYVCKSDGDNLLEKKVGYTQELVPSEMPWVTTQEDSSSVTLEWTFDDHNVMLPGFIKGYYVHIVKKNKAAAHSTEPNYSEFMIDSPSKKQLTVPNLQPSTDYNITVAAFTAAGRGRETFLTVRTRSDSAGLFKLGMVFLVLVLVALIVIMCAWQYRRKLKKLGLLICSSSTSGNIRALQWDSSIFETSKTVQSTEPEDCTYCKIEIVESKKEKEELLPTPSSEFESENEEFTVSHIAWTYCLNKPPAPGEKENTDFKDLKGSVEFANQSYFPDQNLLSSQESDPQHLSTPTNLSPIKMAIATLDYVSNTS</sequence>
<keyword evidence="4 12" id="KW-0732">Signal</keyword>
<evidence type="ECO:0000256" key="10">
    <source>
        <dbReference type="SAM" id="MobiDB-lite"/>
    </source>
</evidence>
<dbReference type="PANTHER" id="PTHR48423">
    <property type="entry name" value="INTERLEUKIN-27 RECEPTOR SUBUNIT ALPHA"/>
    <property type="match status" value="1"/>
</dbReference>
<accession>A0AAD8GLA2</accession>
<evidence type="ECO:0000259" key="13">
    <source>
        <dbReference type="PROSITE" id="PS50853"/>
    </source>
</evidence>
<evidence type="ECO:0000256" key="3">
    <source>
        <dbReference type="ARBA" id="ARBA00022692"/>
    </source>
</evidence>
<evidence type="ECO:0000256" key="7">
    <source>
        <dbReference type="ARBA" id="ARBA00023136"/>
    </source>
</evidence>
<keyword evidence="5" id="KW-0677">Repeat</keyword>
<reference evidence="14" key="1">
    <citation type="submission" date="2022-02" db="EMBL/GenBank/DDBJ databases">
        <title>Atlantic sturgeon de novo genome assembly.</title>
        <authorList>
            <person name="Stock M."/>
            <person name="Klopp C."/>
            <person name="Guiguen Y."/>
            <person name="Cabau C."/>
            <person name="Parinello H."/>
            <person name="Santidrian Yebra-Pimentel E."/>
            <person name="Kuhl H."/>
            <person name="Dirks R.P."/>
            <person name="Guessner J."/>
            <person name="Wuertz S."/>
            <person name="Du K."/>
            <person name="Schartl M."/>
        </authorList>
    </citation>
    <scope>NUCLEOTIDE SEQUENCE</scope>
    <source>
        <strain evidence="14">STURGEONOMICS-FGT-2020</strain>
        <tissue evidence="14">Whole blood</tissue>
    </source>
</reference>
<dbReference type="FunFam" id="2.60.40.10:FF:000578">
    <property type="entry name" value="Leukemia inhibitory factor receptor"/>
    <property type="match status" value="1"/>
</dbReference>
<keyword evidence="6 11" id="KW-1133">Transmembrane helix</keyword>
<dbReference type="Pfam" id="PF17971">
    <property type="entry name" value="LIFR_D2"/>
    <property type="match status" value="1"/>
</dbReference>
<feature type="domain" description="Fibronectin type-III" evidence="13">
    <location>
        <begin position="317"/>
        <end position="419"/>
    </location>
</feature>
<comment type="subcellular location">
    <subcellularLocation>
        <location evidence="1">Membrane</location>
        <topology evidence="1">Single-pass type I membrane protein</topology>
    </subcellularLocation>
</comment>
<keyword evidence="8 14" id="KW-0675">Receptor</keyword>
<dbReference type="PANTHER" id="PTHR48423:SF1">
    <property type="entry name" value="INTERLEUKIN-27 RECEPTOR SUBUNIT ALPHA"/>
    <property type="match status" value="1"/>
</dbReference>
<evidence type="ECO:0000313" key="15">
    <source>
        <dbReference type="Proteomes" id="UP001230051"/>
    </source>
</evidence>
<dbReference type="AlphaFoldDB" id="A0AAD8GLA2"/>
<dbReference type="PROSITE" id="PS50853">
    <property type="entry name" value="FN3"/>
    <property type="match status" value="2"/>
</dbReference>
<name>A0AAD8GLA2_ACIOX</name>
<evidence type="ECO:0000256" key="8">
    <source>
        <dbReference type="ARBA" id="ARBA00023170"/>
    </source>
</evidence>
<dbReference type="InterPro" id="IPR003961">
    <property type="entry name" value="FN3_dom"/>
</dbReference>
<organism evidence="14 15">
    <name type="scientific">Acipenser oxyrinchus oxyrinchus</name>
    <dbReference type="NCBI Taxonomy" id="40147"/>
    <lineage>
        <taxon>Eukaryota</taxon>
        <taxon>Metazoa</taxon>
        <taxon>Chordata</taxon>
        <taxon>Craniata</taxon>
        <taxon>Vertebrata</taxon>
        <taxon>Euteleostomi</taxon>
        <taxon>Actinopterygii</taxon>
        <taxon>Chondrostei</taxon>
        <taxon>Acipenseriformes</taxon>
        <taxon>Acipenseridae</taxon>
        <taxon>Acipenser</taxon>
    </lineage>
</organism>
<dbReference type="Pfam" id="PF21177">
    <property type="entry name" value="LIF-R_Ig-like"/>
    <property type="match status" value="1"/>
</dbReference>
<evidence type="ECO:0000256" key="1">
    <source>
        <dbReference type="ARBA" id="ARBA00004479"/>
    </source>
</evidence>
<keyword evidence="7 11" id="KW-0472">Membrane</keyword>
<evidence type="ECO:0000256" key="5">
    <source>
        <dbReference type="ARBA" id="ARBA00022737"/>
    </source>
</evidence>
<dbReference type="CDD" id="cd00063">
    <property type="entry name" value="FN3"/>
    <property type="match status" value="1"/>
</dbReference>
<comment type="similarity">
    <text evidence="2">Belongs to the type I cytokine receptor family. Type 2 subfamily.</text>
</comment>
<evidence type="ECO:0000256" key="6">
    <source>
        <dbReference type="ARBA" id="ARBA00022989"/>
    </source>
</evidence>
<feature type="transmembrane region" description="Helical" evidence="11">
    <location>
        <begin position="721"/>
        <end position="743"/>
    </location>
</feature>
<dbReference type="EMBL" id="JAGXEW010000001">
    <property type="protein sequence ID" value="KAK1176093.1"/>
    <property type="molecule type" value="Genomic_DNA"/>
</dbReference>
<feature type="domain" description="Fibronectin type-III" evidence="13">
    <location>
        <begin position="613"/>
        <end position="719"/>
    </location>
</feature>
<dbReference type="Gene3D" id="2.60.40.10">
    <property type="entry name" value="Immunoglobulins"/>
    <property type="match status" value="7"/>
</dbReference>
<evidence type="ECO:0000256" key="9">
    <source>
        <dbReference type="ARBA" id="ARBA00023180"/>
    </source>
</evidence>
<keyword evidence="15" id="KW-1185">Reference proteome</keyword>
<feature type="signal peptide" evidence="12">
    <location>
        <begin position="1"/>
        <end position="19"/>
    </location>
</feature>
<dbReference type="Proteomes" id="UP001230051">
    <property type="component" value="Unassembled WGS sequence"/>
</dbReference>
<evidence type="ECO:0000256" key="11">
    <source>
        <dbReference type="SAM" id="Phobius"/>
    </source>
</evidence>
<dbReference type="InterPro" id="IPR040817">
    <property type="entry name" value="LIFR_D2"/>
</dbReference>
<feature type="region of interest" description="Disordered" evidence="10">
    <location>
        <begin position="863"/>
        <end position="883"/>
    </location>
</feature>
<dbReference type="InterPro" id="IPR052672">
    <property type="entry name" value="Type1_Cytokine_Rcpt_Type2"/>
</dbReference>
<dbReference type="FunFam" id="2.60.40.10:FF:000607">
    <property type="entry name" value="Leukemia inhibitory factor receptor"/>
    <property type="match status" value="1"/>
</dbReference>
<proteinExistence type="inferred from homology"/>
<dbReference type="GO" id="GO:0005886">
    <property type="term" value="C:plasma membrane"/>
    <property type="evidence" value="ECO:0007669"/>
    <property type="project" value="UniProtKB-ARBA"/>
</dbReference>
<dbReference type="Pfam" id="PF00041">
    <property type="entry name" value="fn3"/>
    <property type="match status" value="1"/>
</dbReference>
<evidence type="ECO:0000313" key="14">
    <source>
        <dbReference type="EMBL" id="KAK1176093.1"/>
    </source>
</evidence>
<dbReference type="InterPro" id="IPR013783">
    <property type="entry name" value="Ig-like_fold"/>
</dbReference>
<gene>
    <name evidence="14" type="primary">LIFR</name>
    <name evidence="14" type="ORF">AOXY_G902</name>
</gene>
<dbReference type="InterPro" id="IPR048497">
    <property type="entry name" value="LIF-R-like_Ig-like"/>
</dbReference>
<keyword evidence="3 11" id="KW-0812">Transmembrane</keyword>
<dbReference type="SMART" id="SM00060">
    <property type="entry name" value="FN3"/>
    <property type="match status" value="5"/>
</dbReference>
<evidence type="ECO:0000256" key="2">
    <source>
        <dbReference type="ARBA" id="ARBA00008921"/>
    </source>
</evidence>
<keyword evidence="9" id="KW-0325">Glycoprotein</keyword>
<evidence type="ECO:0000256" key="4">
    <source>
        <dbReference type="ARBA" id="ARBA00022729"/>
    </source>
</evidence>
<feature type="chain" id="PRO_5042107773" evidence="12">
    <location>
        <begin position="20"/>
        <end position="900"/>
    </location>
</feature>
<protein>
    <submittedName>
        <fullName evidence="14">Leukemia inhibitory factor receptor-like isoform X1</fullName>
    </submittedName>
</protein>